<evidence type="ECO:0000313" key="8">
    <source>
        <dbReference type="Proteomes" id="UP000596742"/>
    </source>
</evidence>
<dbReference type="CDD" id="cd16545">
    <property type="entry name" value="RING-HC_RNF141"/>
    <property type="match status" value="1"/>
</dbReference>
<dbReference type="PANTHER" id="PTHR12109:SF3">
    <property type="entry name" value="RING FINGER PROTEIN 141"/>
    <property type="match status" value="1"/>
</dbReference>
<protein>
    <recommendedName>
        <fullName evidence="1">RING finger protein 141</fullName>
    </recommendedName>
</protein>
<evidence type="ECO:0000256" key="2">
    <source>
        <dbReference type="ARBA" id="ARBA00022723"/>
    </source>
</evidence>
<accession>A0A8B6CDD9</accession>
<dbReference type="InterPro" id="IPR043400">
    <property type="entry name" value="RING-HC_RNF141"/>
</dbReference>
<dbReference type="PROSITE" id="PS00518">
    <property type="entry name" value="ZF_RING_1"/>
    <property type="match status" value="1"/>
</dbReference>
<dbReference type="Proteomes" id="UP000596742">
    <property type="component" value="Unassembled WGS sequence"/>
</dbReference>
<evidence type="ECO:0000256" key="5">
    <source>
        <dbReference type="PROSITE-ProRule" id="PRU00175"/>
    </source>
</evidence>
<feature type="domain" description="RING-type" evidence="6">
    <location>
        <begin position="173"/>
        <end position="210"/>
    </location>
</feature>
<dbReference type="AlphaFoldDB" id="A0A8B6CDD9"/>
<dbReference type="SMART" id="SM00184">
    <property type="entry name" value="RING"/>
    <property type="match status" value="1"/>
</dbReference>
<name>A0A8B6CDD9_MYTGA</name>
<comment type="caution">
    <text evidence="7">The sequence shown here is derived from an EMBL/GenBank/DDBJ whole genome shotgun (WGS) entry which is preliminary data.</text>
</comment>
<dbReference type="InterPro" id="IPR001841">
    <property type="entry name" value="Znf_RING"/>
</dbReference>
<dbReference type="OrthoDB" id="1630758at2759"/>
<dbReference type="Gene3D" id="3.30.40.10">
    <property type="entry name" value="Zinc/RING finger domain, C3HC4 (zinc finger)"/>
    <property type="match status" value="1"/>
</dbReference>
<evidence type="ECO:0000313" key="7">
    <source>
        <dbReference type="EMBL" id="VDI03876.1"/>
    </source>
</evidence>
<dbReference type="InterPro" id="IPR047126">
    <property type="entry name" value="RNF141-like"/>
</dbReference>
<dbReference type="InterPro" id="IPR013083">
    <property type="entry name" value="Znf_RING/FYVE/PHD"/>
</dbReference>
<evidence type="ECO:0000259" key="6">
    <source>
        <dbReference type="PROSITE" id="PS50089"/>
    </source>
</evidence>
<keyword evidence="3 5" id="KW-0863">Zinc-finger</keyword>
<keyword evidence="2" id="KW-0479">Metal-binding</keyword>
<evidence type="ECO:0000256" key="3">
    <source>
        <dbReference type="ARBA" id="ARBA00022771"/>
    </source>
</evidence>
<dbReference type="GO" id="GO:0008270">
    <property type="term" value="F:zinc ion binding"/>
    <property type="evidence" value="ECO:0007669"/>
    <property type="project" value="UniProtKB-KW"/>
</dbReference>
<dbReference type="GO" id="GO:0051865">
    <property type="term" value="P:protein autoubiquitination"/>
    <property type="evidence" value="ECO:0007669"/>
    <property type="project" value="TreeGrafter"/>
</dbReference>
<dbReference type="PROSITE" id="PS50089">
    <property type="entry name" value="ZF_RING_2"/>
    <property type="match status" value="1"/>
</dbReference>
<reference evidence="7" key="1">
    <citation type="submission" date="2018-11" db="EMBL/GenBank/DDBJ databases">
        <authorList>
            <person name="Alioto T."/>
            <person name="Alioto T."/>
        </authorList>
    </citation>
    <scope>NUCLEOTIDE SEQUENCE</scope>
</reference>
<dbReference type="EMBL" id="UYJE01001646">
    <property type="protein sequence ID" value="VDI03876.1"/>
    <property type="molecule type" value="Genomic_DNA"/>
</dbReference>
<organism evidence="7 8">
    <name type="scientific">Mytilus galloprovincialis</name>
    <name type="common">Mediterranean mussel</name>
    <dbReference type="NCBI Taxonomy" id="29158"/>
    <lineage>
        <taxon>Eukaryota</taxon>
        <taxon>Metazoa</taxon>
        <taxon>Spiralia</taxon>
        <taxon>Lophotrochozoa</taxon>
        <taxon>Mollusca</taxon>
        <taxon>Bivalvia</taxon>
        <taxon>Autobranchia</taxon>
        <taxon>Pteriomorphia</taxon>
        <taxon>Mytilida</taxon>
        <taxon>Mytiloidea</taxon>
        <taxon>Mytilidae</taxon>
        <taxon>Mytilinae</taxon>
        <taxon>Mytilus</taxon>
    </lineage>
</organism>
<keyword evidence="4" id="KW-0862">Zinc</keyword>
<keyword evidence="8" id="KW-1185">Reference proteome</keyword>
<dbReference type="GO" id="GO:0004842">
    <property type="term" value="F:ubiquitin-protein transferase activity"/>
    <property type="evidence" value="ECO:0007669"/>
    <property type="project" value="TreeGrafter"/>
</dbReference>
<dbReference type="Pfam" id="PF13920">
    <property type="entry name" value="zf-C3HC4_3"/>
    <property type="match status" value="1"/>
</dbReference>
<dbReference type="SUPFAM" id="SSF57850">
    <property type="entry name" value="RING/U-box"/>
    <property type="match status" value="1"/>
</dbReference>
<dbReference type="PANTHER" id="PTHR12109">
    <property type="entry name" value="RING FINGER PROTEIN 141-RELATED"/>
    <property type="match status" value="1"/>
</dbReference>
<sequence>CSRIKYKPKNRLSKNNYGLLQGHYQHVRSGTYILFPDCQFLARVFKKLHSHIGIIKRIAHLSYEDFLKSVLELNEITSSFSDQRGKQLKFSVQDGTDTSVFWKTTVRISCKKVHAIRNHILSTRLLTLKQYIEIYKEITEQVSALPTDRSRVDICASVIFEQSGNDAEEEEECCICMESKPELILPCTHRFCEQCIKEWNVTSKTCPICRERVNSVEDTWVLTEKPDTTEYEKDVKGYLVSLADRKDS</sequence>
<evidence type="ECO:0000256" key="4">
    <source>
        <dbReference type="ARBA" id="ARBA00022833"/>
    </source>
</evidence>
<feature type="non-terminal residue" evidence="7">
    <location>
        <position position="1"/>
    </location>
</feature>
<dbReference type="InterPro" id="IPR017907">
    <property type="entry name" value="Znf_RING_CS"/>
</dbReference>
<gene>
    <name evidence="7" type="ORF">MGAL_10B052427</name>
</gene>
<evidence type="ECO:0000256" key="1">
    <source>
        <dbReference type="ARBA" id="ARBA00022017"/>
    </source>
</evidence>
<proteinExistence type="predicted"/>